<dbReference type="NCBIfam" id="TIGR00410">
    <property type="entry name" value="lacE"/>
    <property type="match status" value="1"/>
</dbReference>
<evidence type="ECO:0000256" key="1">
    <source>
        <dbReference type="ARBA" id="ARBA00004651"/>
    </source>
</evidence>
<dbReference type="InterPro" id="IPR004501">
    <property type="entry name" value="PTS_EIIC_3"/>
</dbReference>
<dbReference type="GO" id="GO:0008982">
    <property type="term" value="F:protein-N(PI)-phosphohistidine-sugar phosphotransferase activity"/>
    <property type="evidence" value="ECO:0007669"/>
    <property type="project" value="UniProtKB-UniRule"/>
</dbReference>
<keyword evidence="4 8" id="KW-0762">Sugar transport</keyword>
<dbReference type="OrthoDB" id="1550290at2"/>
<feature type="transmembrane region" description="Helical" evidence="9">
    <location>
        <begin position="77"/>
        <end position="102"/>
    </location>
</feature>
<keyword evidence="5 9" id="KW-0812">Transmembrane</keyword>
<feature type="transmembrane region" description="Helical" evidence="9">
    <location>
        <begin position="145"/>
        <end position="164"/>
    </location>
</feature>
<evidence type="ECO:0000313" key="11">
    <source>
        <dbReference type="EMBL" id="KJY54549.1"/>
    </source>
</evidence>
<reference evidence="11 12" key="1">
    <citation type="submission" date="2014-12" db="EMBL/GenBank/DDBJ databases">
        <title>Comparative genomics of the lactic acid bacteria isolated from the honey bee gut.</title>
        <authorList>
            <person name="Ellegaard K.M."/>
            <person name="Tamarit D."/>
            <person name="Javelind E."/>
            <person name="Olofsson T."/>
            <person name="Andersson S.G."/>
            <person name="Vasquez A."/>
        </authorList>
    </citation>
    <scope>NUCLEOTIDE SEQUENCE [LARGE SCALE GENOMIC DNA]</scope>
    <source>
        <strain evidence="11 12">Biut2</strain>
    </source>
</reference>
<evidence type="ECO:0000256" key="5">
    <source>
        <dbReference type="ARBA" id="ARBA00022692"/>
    </source>
</evidence>
<dbReference type="RefSeq" id="WP_045928556.1">
    <property type="nucleotide sequence ID" value="NZ_JBHSZS010000026.1"/>
</dbReference>
<evidence type="ECO:0000256" key="4">
    <source>
        <dbReference type="ARBA" id="ARBA00022597"/>
    </source>
</evidence>
<dbReference type="PANTHER" id="PTHR33989:SF4">
    <property type="entry name" value="PTS SYSTEM N,N'-DIACETYLCHITOBIOSE-SPECIFIC EIIC COMPONENT"/>
    <property type="match status" value="1"/>
</dbReference>
<keyword evidence="3 8" id="KW-1003">Cell membrane</keyword>
<feature type="domain" description="PTS EIIC type-3" evidence="10">
    <location>
        <begin position="10"/>
        <end position="414"/>
    </location>
</feature>
<accession>A0A0F4L8F9</accession>
<dbReference type="GO" id="GO:1902815">
    <property type="term" value="P:N,N'-diacetylchitobiose import"/>
    <property type="evidence" value="ECO:0007669"/>
    <property type="project" value="TreeGrafter"/>
</dbReference>
<dbReference type="EMBL" id="JXBY01000025">
    <property type="protein sequence ID" value="KJY54549.1"/>
    <property type="molecule type" value="Genomic_DNA"/>
</dbReference>
<dbReference type="PROSITE" id="PS51105">
    <property type="entry name" value="PTS_EIIC_TYPE_3"/>
    <property type="match status" value="1"/>
</dbReference>
<feature type="transmembrane region" description="Helical" evidence="9">
    <location>
        <begin position="34"/>
        <end position="57"/>
    </location>
</feature>
<keyword evidence="7 8" id="KW-0472">Membrane</keyword>
<dbReference type="InterPro" id="IPR003352">
    <property type="entry name" value="PTS_EIIC"/>
</dbReference>
<protein>
    <recommendedName>
        <fullName evidence="8">Permease IIC component</fullName>
    </recommendedName>
</protein>
<gene>
    <name evidence="11" type="ORF">JF76_15720</name>
</gene>
<dbReference type="PATRIC" id="fig|1218493.3.peg.1646"/>
<sequence>METTKITSWMDKHITPFANKMANQRHLAAIRDTFMTLLPITLFGSIFVIIGAAPPVTKHSNGLLIAWAHFAQKNALTLSWLSSVSMSAMSVFICVGITYFLCQHYKENPLSPIMFSLAGFFMLVFDPKKLGFTGNFADISYWDGRGIIIAILIAILTTEAYHAMRKHDFGRIKMPKGVPSALSESFASFVPALVILAVDAIIFIICQANHTTAVKAIYSFLSPSFKVADSLPATIFLTILVQLFWFFGIHDAALAGILGPIRDGNLSINASAKLAGKALPRIFTTPFWVYFVIIGGCGSVLALAIIMSFSKSKQLKTVGRVGLIPALFGISEPMIFGTPLMLNPIFFIPFIFTSTVNAILSYLSMSFGLVKKTFALFSWQMPAPIGAFLSTMDWRAPILVILLILIDGLMYYPFMKIYERSLLKEENS</sequence>
<keyword evidence="2 8" id="KW-0813">Transport</keyword>
<feature type="transmembrane region" description="Helical" evidence="9">
    <location>
        <begin position="396"/>
        <end position="414"/>
    </location>
</feature>
<proteinExistence type="predicted"/>
<comment type="caution">
    <text evidence="11">The sequence shown here is derived from an EMBL/GenBank/DDBJ whole genome shotgun (WGS) entry which is preliminary data.</text>
</comment>
<comment type="function">
    <text evidence="8">The phosphoenolpyruvate-dependent sugar phosphotransferase system (PTS), a major carbohydrate active -transport system, catalyzes the phosphorylation of incoming sugar substrates concomitant with their translocation across the cell membrane.</text>
</comment>
<dbReference type="PIRSF" id="PIRSF006351">
    <property type="entry name" value="PTS_EIIC-Cellobiose"/>
    <property type="match status" value="1"/>
</dbReference>
<evidence type="ECO:0000259" key="10">
    <source>
        <dbReference type="PROSITE" id="PS51105"/>
    </source>
</evidence>
<dbReference type="GO" id="GO:0005886">
    <property type="term" value="C:plasma membrane"/>
    <property type="evidence" value="ECO:0007669"/>
    <property type="project" value="UniProtKB-SubCell"/>
</dbReference>
<evidence type="ECO:0000256" key="6">
    <source>
        <dbReference type="ARBA" id="ARBA00022989"/>
    </source>
</evidence>
<feature type="transmembrane region" description="Helical" evidence="9">
    <location>
        <begin position="185"/>
        <end position="210"/>
    </location>
</feature>
<evidence type="ECO:0000256" key="3">
    <source>
        <dbReference type="ARBA" id="ARBA00022475"/>
    </source>
</evidence>
<dbReference type="PANTHER" id="PTHR33989">
    <property type="match status" value="1"/>
</dbReference>
<dbReference type="AlphaFoldDB" id="A0A0F4L8F9"/>
<evidence type="ECO:0000313" key="12">
    <source>
        <dbReference type="Proteomes" id="UP000033533"/>
    </source>
</evidence>
<feature type="transmembrane region" description="Helical" evidence="9">
    <location>
        <begin position="109"/>
        <end position="125"/>
    </location>
</feature>
<dbReference type="GO" id="GO:0009401">
    <property type="term" value="P:phosphoenolpyruvate-dependent sugar phosphotransferase system"/>
    <property type="evidence" value="ECO:0007669"/>
    <property type="project" value="InterPro"/>
</dbReference>
<dbReference type="HOGENOM" id="CLU_029688_1_0_9"/>
<feature type="transmembrane region" description="Helical" evidence="9">
    <location>
        <begin position="230"/>
        <end position="249"/>
    </location>
</feature>
<evidence type="ECO:0000256" key="9">
    <source>
        <dbReference type="SAM" id="Phobius"/>
    </source>
</evidence>
<evidence type="ECO:0000256" key="7">
    <source>
        <dbReference type="ARBA" id="ARBA00023136"/>
    </source>
</evidence>
<keyword evidence="6 9" id="KW-1133">Transmembrane helix</keyword>
<comment type="subcellular location">
    <subcellularLocation>
        <location evidence="1">Cell membrane</location>
        <topology evidence="1">Multi-pass membrane protein</topology>
    </subcellularLocation>
</comment>
<dbReference type="InterPro" id="IPR051088">
    <property type="entry name" value="PTS_Sugar-EIIC/EIIB"/>
</dbReference>
<dbReference type="Pfam" id="PF02378">
    <property type="entry name" value="PTS_EIIC"/>
    <property type="match status" value="1"/>
</dbReference>
<evidence type="ECO:0000256" key="8">
    <source>
        <dbReference type="PIRNR" id="PIRNR006351"/>
    </source>
</evidence>
<feature type="transmembrane region" description="Helical" evidence="9">
    <location>
        <begin position="287"/>
        <end position="309"/>
    </location>
</feature>
<dbReference type="Proteomes" id="UP000033533">
    <property type="component" value="Unassembled WGS sequence"/>
</dbReference>
<dbReference type="InterPro" id="IPR004796">
    <property type="entry name" value="PTS_IIC_cello"/>
</dbReference>
<name>A0A0F4L8F9_9LACO</name>
<organism evidence="11 12">
    <name type="scientific">Lactobacillus kullabergensis</name>
    <dbReference type="NCBI Taxonomy" id="1218493"/>
    <lineage>
        <taxon>Bacteria</taxon>
        <taxon>Bacillati</taxon>
        <taxon>Bacillota</taxon>
        <taxon>Bacilli</taxon>
        <taxon>Lactobacillales</taxon>
        <taxon>Lactobacillaceae</taxon>
        <taxon>Lactobacillus</taxon>
    </lineage>
</organism>
<dbReference type="STRING" id="1218493.JF76_15720"/>
<evidence type="ECO:0000256" key="2">
    <source>
        <dbReference type="ARBA" id="ARBA00022448"/>
    </source>
</evidence>